<keyword evidence="2 4" id="KW-0808">Transferase</keyword>
<keyword evidence="5" id="KW-1185">Reference proteome</keyword>
<evidence type="ECO:0000259" key="3">
    <source>
        <dbReference type="Pfam" id="PF13649"/>
    </source>
</evidence>
<dbReference type="Gene3D" id="3.40.50.150">
    <property type="entry name" value="Vaccinia Virus protein VP39"/>
    <property type="match status" value="1"/>
</dbReference>
<name>A0A1H8GQ28_9BACL</name>
<dbReference type="PANTHER" id="PTHR43861:SF1">
    <property type="entry name" value="TRANS-ACONITATE 2-METHYLTRANSFERASE"/>
    <property type="match status" value="1"/>
</dbReference>
<dbReference type="GO" id="GO:0008168">
    <property type="term" value="F:methyltransferase activity"/>
    <property type="evidence" value="ECO:0007669"/>
    <property type="project" value="UniProtKB-KW"/>
</dbReference>
<dbReference type="SUPFAM" id="SSF53335">
    <property type="entry name" value="S-adenosyl-L-methionine-dependent methyltransferases"/>
    <property type="match status" value="1"/>
</dbReference>
<proteinExistence type="predicted"/>
<dbReference type="InterPro" id="IPR029063">
    <property type="entry name" value="SAM-dependent_MTases_sf"/>
</dbReference>
<dbReference type="AlphaFoldDB" id="A0A1H8GQ28"/>
<dbReference type="STRING" id="1173111.SAMN05444955_11210"/>
<dbReference type="OrthoDB" id="9772751at2"/>
<keyword evidence="1 4" id="KW-0489">Methyltransferase</keyword>
<dbReference type="RefSeq" id="WP_089970130.1">
    <property type="nucleotide sequence ID" value="NZ_FOCQ01000012.1"/>
</dbReference>
<dbReference type="EMBL" id="FOCQ01000012">
    <property type="protein sequence ID" value="SEN46086.1"/>
    <property type="molecule type" value="Genomic_DNA"/>
</dbReference>
<dbReference type="PANTHER" id="PTHR43861">
    <property type="entry name" value="TRANS-ACONITATE 2-METHYLTRANSFERASE-RELATED"/>
    <property type="match status" value="1"/>
</dbReference>
<sequence>MPFLKDFFEQFRQPSGFWGRVAGKMMSMTTGERNEWTLALLDIQPGDRVLEVGYGPGVGIEKAVSLVQEGEVVGLDASETMRSQAEKRNRRAISEGKVRLLSGKIEEWPGFEVPFDKIYSVNSAQFWPDRPLVLKKLFQWLGPGGRVATTYQQIGKNVEDPSAFADRLTSELAQAGFVQIRREYRQFKGGTAVCVIAHKPVNG</sequence>
<dbReference type="Proteomes" id="UP000199695">
    <property type="component" value="Unassembled WGS sequence"/>
</dbReference>
<dbReference type="GO" id="GO:0032259">
    <property type="term" value="P:methylation"/>
    <property type="evidence" value="ECO:0007669"/>
    <property type="project" value="UniProtKB-KW"/>
</dbReference>
<dbReference type="CDD" id="cd02440">
    <property type="entry name" value="AdoMet_MTases"/>
    <property type="match status" value="1"/>
</dbReference>
<accession>A0A1H8GQ28</accession>
<evidence type="ECO:0000256" key="2">
    <source>
        <dbReference type="ARBA" id="ARBA00022679"/>
    </source>
</evidence>
<protein>
    <submittedName>
        <fullName evidence="4">Methyltransferase domain-containing protein</fullName>
    </submittedName>
</protein>
<evidence type="ECO:0000256" key="1">
    <source>
        <dbReference type="ARBA" id="ARBA00022603"/>
    </source>
</evidence>
<feature type="domain" description="Methyltransferase" evidence="3">
    <location>
        <begin position="49"/>
        <end position="145"/>
    </location>
</feature>
<organism evidence="4 5">
    <name type="scientific">Lihuaxuella thermophila</name>
    <dbReference type="NCBI Taxonomy" id="1173111"/>
    <lineage>
        <taxon>Bacteria</taxon>
        <taxon>Bacillati</taxon>
        <taxon>Bacillota</taxon>
        <taxon>Bacilli</taxon>
        <taxon>Bacillales</taxon>
        <taxon>Thermoactinomycetaceae</taxon>
        <taxon>Lihuaxuella</taxon>
    </lineage>
</organism>
<reference evidence="4 5" key="1">
    <citation type="submission" date="2016-10" db="EMBL/GenBank/DDBJ databases">
        <authorList>
            <person name="de Groot N.N."/>
        </authorList>
    </citation>
    <scope>NUCLEOTIDE SEQUENCE [LARGE SCALE GENOMIC DNA]</scope>
    <source>
        <strain evidence="4 5">DSM 46701</strain>
    </source>
</reference>
<evidence type="ECO:0000313" key="5">
    <source>
        <dbReference type="Proteomes" id="UP000199695"/>
    </source>
</evidence>
<gene>
    <name evidence="4" type="ORF">SAMN05444955_11210</name>
</gene>
<evidence type="ECO:0000313" key="4">
    <source>
        <dbReference type="EMBL" id="SEN46086.1"/>
    </source>
</evidence>
<dbReference type="InterPro" id="IPR041698">
    <property type="entry name" value="Methyltransf_25"/>
</dbReference>
<dbReference type="Pfam" id="PF13649">
    <property type="entry name" value="Methyltransf_25"/>
    <property type="match status" value="1"/>
</dbReference>